<protein>
    <submittedName>
        <fullName evidence="1">Uncharacterized protein</fullName>
    </submittedName>
</protein>
<name>A0AAD4E426_9AGAM</name>
<dbReference type="GeneID" id="64671389"/>
<accession>A0AAD4E426</accession>
<gene>
    <name evidence="1" type="ORF">F5891DRAFT_981373</name>
</gene>
<dbReference type="RefSeq" id="XP_041224528.1">
    <property type="nucleotide sequence ID" value="XM_041377091.1"/>
</dbReference>
<keyword evidence="2" id="KW-1185">Reference proteome</keyword>
<reference evidence="1" key="1">
    <citation type="journal article" date="2020" name="New Phytol.">
        <title>Comparative genomics reveals dynamic genome evolution in host specialist ectomycorrhizal fungi.</title>
        <authorList>
            <person name="Lofgren L.A."/>
            <person name="Nguyen N.H."/>
            <person name="Vilgalys R."/>
            <person name="Ruytinx J."/>
            <person name="Liao H.L."/>
            <person name="Branco S."/>
            <person name="Kuo A."/>
            <person name="LaButti K."/>
            <person name="Lipzen A."/>
            <person name="Andreopoulos W."/>
            <person name="Pangilinan J."/>
            <person name="Riley R."/>
            <person name="Hundley H."/>
            <person name="Na H."/>
            <person name="Barry K."/>
            <person name="Grigoriev I.V."/>
            <person name="Stajich J.E."/>
            <person name="Kennedy P.G."/>
        </authorList>
    </citation>
    <scope>NUCLEOTIDE SEQUENCE</scope>
    <source>
        <strain evidence="1">FC203</strain>
    </source>
</reference>
<comment type="caution">
    <text evidence="1">The sequence shown here is derived from an EMBL/GenBank/DDBJ whole genome shotgun (WGS) entry which is preliminary data.</text>
</comment>
<evidence type="ECO:0000313" key="1">
    <source>
        <dbReference type="EMBL" id="KAG1898952.1"/>
    </source>
</evidence>
<dbReference type="Proteomes" id="UP001195769">
    <property type="component" value="Unassembled WGS sequence"/>
</dbReference>
<proteinExistence type="predicted"/>
<dbReference type="AlphaFoldDB" id="A0AAD4E426"/>
<sequence length="282" mass="30366">MTVNDTGDPINVRKQIYNHDIQIIIDTRGCTFGLLLIAVSTARDSIRTPFNQSPASPVTKAITRIAEHSQRINQHRNFIMFSSLSSTFAAAAANAGGAKGDAKKSMSPSLRADIYSAVDQAKPWLIGGTVGRQAGDGVAYQPIIARIHEHFPDMKVGLDAARNIEHEVAVIVAGITNMILEMSKWDGMAGAMAMRTWVDALSDAHGKISSASTEAKGGPRKDQVGRGITRGINQLTDVTLMTREFAARIQIISLLKSVNTKIHGAGSDEARQGEALWSSKFI</sequence>
<dbReference type="EMBL" id="JABBWK010000035">
    <property type="protein sequence ID" value="KAG1898952.1"/>
    <property type="molecule type" value="Genomic_DNA"/>
</dbReference>
<evidence type="ECO:0000313" key="2">
    <source>
        <dbReference type="Proteomes" id="UP001195769"/>
    </source>
</evidence>
<organism evidence="1 2">
    <name type="scientific">Suillus fuscotomentosus</name>
    <dbReference type="NCBI Taxonomy" id="1912939"/>
    <lineage>
        <taxon>Eukaryota</taxon>
        <taxon>Fungi</taxon>
        <taxon>Dikarya</taxon>
        <taxon>Basidiomycota</taxon>
        <taxon>Agaricomycotina</taxon>
        <taxon>Agaricomycetes</taxon>
        <taxon>Agaricomycetidae</taxon>
        <taxon>Boletales</taxon>
        <taxon>Suillineae</taxon>
        <taxon>Suillaceae</taxon>
        <taxon>Suillus</taxon>
    </lineage>
</organism>